<evidence type="ECO:0000313" key="1">
    <source>
        <dbReference type="EMBL" id="KAI9450857.1"/>
    </source>
</evidence>
<protein>
    <submittedName>
        <fullName evidence="1">Uncharacterized protein</fullName>
    </submittedName>
</protein>
<sequence length="284" mass="30292">MHAACDPRVRAGTEAMYGGNVWRQGSTVVGGGAICRGGGGGEVRVRNIPCEGMSMCLMPGVVSAEGFDNLGMEEAQGRMVVWSGSRGMDGKHEFIGISIGSTGGIEMAILTGAVGGTAGAKTAEVVAGNMVDRAEAPKYKAEMVAAVPVLMLVLVMVALPHHHHVLRSWRTEVGMDEAKTKAVDGEMVGGPDTQWAGQQGAIIQSSVLLWHLGNILKLLESLLECLGERDGTQQLHHLGKEHQSVLVQPRVRTRTLKMSICLVASSKQHFVFNLHPQQPQQELC</sequence>
<comment type="caution">
    <text evidence="1">The sequence shown here is derived from an EMBL/GenBank/DDBJ whole genome shotgun (WGS) entry which is preliminary data.</text>
</comment>
<reference evidence="1" key="1">
    <citation type="submission" date="2021-03" db="EMBL/GenBank/DDBJ databases">
        <title>Evolutionary priming and transition to the ectomycorrhizal habit in an iconic lineage of mushroom-forming fungi: is preadaptation a requirement?</title>
        <authorList>
            <consortium name="DOE Joint Genome Institute"/>
            <person name="Looney B.P."/>
            <person name="Miyauchi S."/>
            <person name="Morin E."/>
            <person name="Drula E."/>
            <person name="Courty P.E."/>
            <person name="Chicoki N."/>
            <person name="Fauchery L."/>
            <person name="Kohler A."/>
            <person name="Kuo A."/>
            <person name="LaButti K."/>
            <person name="Pangilinan J."/>
            <person name="Lipzen A."/>
            <person name="Riley R."/>
            <person name="Andreopoulos W."/>
            <person name="He G."/>
            <person name="Johnson J."/>
            <person name="Barry K.W."/>
            <person name="Grigoriev I.V."/>
            <person name="Nagy L."/>
            <person name="Hibbett D."/>
            <person name="Henrissat B."/>
            <person name="Matheny P.B."/>
            <person name="Labbe J."/>
            <person name="Martin A.F."/>
        </authorList>
    </citation>
    <scope>NUCLEOTIDE SEQUENCE</scope>
    <source>
        <strain evidence="1">BPL698</strain>
    </source>
</reference>
<name>A0ACC0TWL2_9AGAM</name>
<dbReference type="EMBL" id="JAGFNK010000403">
    <property type="protein sequence ID" value="KAI9450857.1"/>
    <property type="molecule type" value="Genomic_DNA"/>
</dbReference>
<keyword evidence="2" id="KW-1185">Reference proteome</keyword>
<organism evidence="1 2">
    <name type="scientific">Russula earlei</name>
    <dbReference type="NCBI Taxonomy" id="71964"/>
    <lineage>
        <taxon>Eukaryota</taxon>
        <taxon>Fungi</taxon>
        <taxon>Dikarya</taxon>
        <taxon>Basidiomycota</taxon>
        <taxon>Agaricomycotina</taxon>
        <taxon>Agaricomycetes</taxon>
        <taxon>Russulales</taxon>
        <taxon>Russulaceae</taxon>
        <taxon>Russula</taxon>
    </lineage>
</organism>
<dbReference type="Proteomes" id="UP001207468">
    <property type="component" value="Unassembled WGS sequence"/>
</dbReference>
<accession>A0ACC0TWL2</accession>
<gene>
    <name evidence="1" type="ORF">F5148DRAFT_1335174</name>
</gene>
<evidence type="ECO:0000313" key="2">
    <source>
        <dbReference type="Proteomes" id="UP001207468"/>
    </source>
</evidence>
<proteinExistence type="predicted"/>